<dbReference type="RefSeq" id="WP_160647350.1">
    <property type="nucleotide sequence ID" value="NZ_SIJB01000032.1"/>
</dbReference>
<evidence type="ECO:0000313" key="1">
    <source>
        <dbReference type="EMBL" id="NBI30546.1"/>
    </source>
</evidence>
<dbReference type="EMBL" id="SIJB01000032">
    <property type="protein sequence ID" value="NBI30546.1"/>
    <property type="molecule type" value="Genomic_DNA"/>
</dbReference>
<evidence type="ECO:0000313" key="2">
    <source>
        <dbReference type="Proteomes" id="UP000448943"/>
    </source>
</evidence>
<dbReference type="AlphaFoldDB" id="A0A6N9Q6R1"/>
<reference evidence="1 2" key="1">
    <citation type="submission" date="2019-01" db="EMBL/GenBank/DDBJ databases">
        <title>Chengkuizengella sp. nov., isolated from deep-sea sediment of East Pacific Ocean.</title>
        <authorList>
            <person name="Yang J."/>
            <person name="Lai Q."/>
            <person name="Shao Z."/>
        </authorList>
    </citation>
    <scope>NUCLEOTIDE SEQUENCE [LARGE SCALE GENOMIC DNA]</scope>
    <source>
        <strain evidence="1 2">YPA3-1-1</strain>
    </source>
</reference>
<dbReference type="OrthoDB" id="2606895at2"/>
<keyword evidence="2" id="KW-1185">Reference proteome</keyword>
<comment type="caution">
    <text evidence="1">The sequence shown here is derived from an EMBL/GenBank/DDBJ whole genome shotgun (WGS) entry which is preliminary data.</text>
</comment>
<dbReference type="Proteomes" id="UP000448943">
    <property type="component" value="Unassembled WGS sequence"/>
</dbReference>
<proteinExistence type="predicted"/>
<protein>
    <submittedName>
        <fullName evidence="1">Uncharacterized protein</fullName>
    </submittedName>
</protein>
<gene>
    <name evidence="1" type="ORF">ERL59_16475</name>
</gene>
<accession>A0A6N9Q6R1</accession>
<organism evidence="1 2">
    <name type="scientific">Chengkuizengella marina</name>
    <dbReference type="NCBI Taxonomy" id="2507566"/>
    <lineage>
        <taxon>Bacteria</taxon>
        <taxon>Bacillati</taxon>
        <taxon>Bacillota</taxon>
        <taxon>Bacilli</taxon>
        <taxon>Bacillales</taxon>
        <taxon>Paenibacillaceae</taxon>
        <taxon>Chengkuizengella</taxon>
    </lineage>
</organism>
<sequence length="83" mass="9300">MATIVLHKPSNKKYIFLGTGFGAYKSSRSSFLGGDLFPSEEEGEYPVASVSDEFGQVKWVYTEDLQVLKIDGKSLDEYKDELI</sequence>
<name>A0A6N9Q6R1_9BACL</name>